<dbReference type="AlphaFoldDB" id="A0A2S9YKQ2"/>
<sequence>MNATKLGLRITSSVLATALTLAPVNGAVAAPAAAPAPAPLEPQPVEDVGDESEEPEGVEGEEPEGVTDGEAGEDPEVEAPEELEEPEVEEPEVEEPEPEEEESDESEAEEEEEADLSITPEGPMRPAEPTWGPKDQYPMNGKGMLITGGLVTGLGAGFIVTSILITRCDFDSALSCKLAPQRDFLVPLAVASTGLGLLLLGVGVGNRIKYKKWERWAPETAVVPTMVPGGGGGVAMVGRF</sequence>
<protein>
    <submittedName>
        <fullName evidence="4">Uncharacterized protein</fullName>
    </submittedName>
</protein>
<evidence type="ECO:0000256" key="2">
    <source>
        <dbReference type="SAM" id="Phobius"/>
    </source>
</evidence>
<evidence type="ECO:0000256" key="3">
    <source>
        <dbReference type="SAM" id="SignalP"/>
    </source>
</evidence>
<accession>A0A2S9YKQ2</accession>
<reference evidence="4 5" key="1">
    <citation type="submission" date="2018-03" db="EMBL/GenBank/DDBJ databases">
        <title>Draft Genome Sequences of the Obligatory Marine Myxobacteria Enhygromyxa salina SWB007.</title>
        <authorList>
            <person name="Poehlein A."/>
            <person name="Moghaddam J.A."/>
            <person name="Harms H."/>
            <person name="Alanjari M."/>
            <person name="Koenig G.M."/>
            <person name="Daniel R."/>
            <person name="Schaeberle T.F."/>
        </authorList>
    </citation>
    <scope>NUCLEOTIDE SEQUENCE [LARGE SCALE GENOMIC DNA]</scope>
    <source>
        <strain evidence="4 5">SWB007</strain>
    </source>
</reference>
<dbReference type="Proteomes" id="UP000238823">
    <property type="component" value="Unassembled WGS sequence"/>
</dbReference>
<keyword evidence="3" id="KW-0732">Signal</keyword>
<organism evidence="4 5">
    <name type="scientific">Enhygromyxa salina</name>
    <dbReference type="NCBI Taxonomy" id="215803"/>
    <lineage>
        <taxon>Bacteria</taxon>
        <taxon>Pseudomonadati</taxon>
        <taxon>Myxococcota</taxon>
        <taxon>Polyangia</taxon>
        <taxon>Nannocystales</taxon>
        <taxon>Nannocystaceae</taxon>
        <taxon>Enhygromyxa</taxon>
    </lineage>
</organism>
<dbReference type="RefSeq" id="WP_181233996.1">
    <property type="nucleotide sequence ID" value="NZ_PVNL01000090.1"/>
</dbReference>
<evidence type="ECO:0000313" key="4">
    <source>
        <dbReference type="EMBL" id="PRQ05671.1"/>
    </source>
</evidence>
<proteinExistence type="predicted"/>
<keyword evidence="2" id="KW-1133">Transmembrane helix</keyword>
<keyword evidence="2" id="KW-0812">Transmembrane</keyword>
<feature type="signal peptide" evidence="3">
    <location>
        <begin position="1"/>
        <end position="29"/>
    </location>
</feature>
<gene>
    <name evidence="4" type="ORF">ENSA7_44040</name>
</gene>
<feature type="transmembrane region" description="Helical" evidence="2">
    <location>
        <begin position="184"/>
        <end position="205"/>
    </location>
</feature>
<keyword evidence="2" id="KW-0472">Membrane</keyword>
<evidence type="ECO:0000256" key="1">
    <source>
        <dbReference type="SAM" id="MobiDB-lite"/>
    </source>
</evidence>
<feature type="chain" id="PRO_5015658929" evidence="3">
    <location>
        <begin position="30"/>
        <end position="240"/>
    </location>
</feature>
<feature type="region of interest" description="Disordered" evidence="1">
    <location>
        <begin position="29"/>
        <end position="136"/>
    </location>
</feature>
<feature type="compositionally biased region" description="Acidic residues" evidence="1">
    <location>
        <begin position="47"/>
        <end position="115"/>
    </location>
</feature>
<evidence type="ECO:0000313" key="5">
    <source>
        <dbReference type="Proteomes" id="UP000238823"/>
    </source>
</evidence>
<comment type="caution">
    <text evidence="4">The sequence shown here is derived from an EMBL/GenBank/DDBJ whole genome shotgun (WGS) entry which is preliminary data.</text>
</comment>
<name>A0A2S9YKQ2_9BACT</name>
<dbReference type="EMBL" id="PVNL01000090">
    <property type="protein sequence ID" value="PRQ05671.1"/>
    <property type="molecule type" value="Genomic_DNA"/>
</dbReference>